<evidence type="ECO:0000313" key="2">
    <source>
        <dbReference type="EMBL" id="KAH7091493.1"/>
    </source>
</evidence>
<reference evidence="2" key="1">
    <citation type="journal article" date="2021" name="Nat. Commun.">
        <title>Genetic determinants of endophytism in the Arabidopsis root mycobiome.</title>
        <authorList>
            <person name="Mesny F."/>
            <person name="Miyauchi S."/>
            <person name="Thiergart T."/>
            <person name="Pickel B."/>
            <person name="Atanasova L."/>
            <person name="Karlsson M."/>
            <person name="Huettel B."/>
            <person name="Barry K.W."/>
            <person name="Haridas S."/>
            <person name="Chen C."/>
            <person name="Bauer D."/>
            <person name="Andreopoulos W."/>
            <person name="Pangilinan J."/>
            <person name="LaButti K."/>
            <person name="Riley R."/>
            <person name="Lipzen A."/>
            <person name="Clum A."/>
            <person name="Drula E."/>
            <person name="Henrissat B."/>
            <person name="Kohler A."/>
            <person name="Grigoriev I.V."/>
            <person name="Martin F.M."/>
            <person name="Hacquard S."/>
        </authorList>
    </citation>
    <scope>NUCLEOTIDE SEQUENCE</scope>
    <source>
        <strain evidence="2">MPI-SDFR-AT-0120</strain>
    </source>
</reference>
<dbReference type="EMBL" id="JAGMVJ010000004">
    <property type="protein sequence ID" value="KAH7091493.1"/>
    <property type="molecule type" value="Genomic_DNA"/>
</dbReference>
<dbReference type="OrthoDB" id="3796869at2759"/>
<dbReference type="AlphaFoldDB" id="A0A8K0RFA6"/>
<dbReference type="InterPro" id="IPR027417">
    <property type="entry name" value="P-loop_NTPase"/>
</dbReference>
<sequence>MLKHEASVEKAQKLQGAVFLLVTNRSGGLGRSFASADGVMHLTPCYNPALCQQCMDRVVSLPSQQLVRIYHLLASDSIETRLMNLRSLKSGKAMSLLDPNRVNKTKVAEVKTWNRKKSDEFMRMSYAIARSDADHEERRLRTKMQDSNKDE</sequence>
<feature type="region of interest" description="Disordered" evidence="1">
    <location>
        <begin position="132"/>
        <end position="151"/>
    </location>
</feature>
<protein>
    <submittedName>
        <fullName evidence="2">Uncharacterized protein</fullName>
    </submittedName>
</protein>
<dbReference type="Proteomes" id="UP000813461">
    <property type="component" value="Unassembled WGS sequence"/>
</dbReference>
<keyword evidence="3" id="KW-1185">Reference proteome</keyword>
<organism evidence="2 3">
    <name type="scientific">Paraphoma chrysanthemicola</name>
    <dbReference type="NCBI Taxonomy" id="798071"/>
    <lineage>
        <taxon>Eukaryota</taxon>
        <taxon>Fungi</taxon>
        <taxon>Dikarya</taxon>
        <taxon>Ascomycota</taxon>
        <taxon>Pezizomycotina</taxon>
        <taxon>Dothideomycetes</taxon>
        <taxon>Pleosporomycetidae</taxon>
        <taxon>Pleosporales</taxon>
        <taxon>Pleosporineae</taxon>
        <taxon>Phaeosphaeriaceae</taxon>
        <taxon>Paraphoma</taxon>
    </lineage>
</organism>
<evidence type="ECO:0000256" key="1">
    <source>
        <dbReference type="SAM" id="MobiDB-lite"/>
    </source>
</evidence>
<proteinExistence type="predicted"/>
<evidence type="ECO:0000313" key="3">
    <source>
        <dbReference type="Proteomes" id="UP000813461"/>
    </source>
</evidence>
<dbReference type="SUPFAM" id="SSF52540">
    <property type="entry name" value="P-loop containing nucleoside triphosphate hydrolases"/>
    <property type="match status" value="1"/>
</dbReference>
<gene>
    <name evidence="2" type="ORF">FB567DRAFT_617130</name>
</gene>
<accession>A0A8K0RFA6</accession>
<comment type="caution">
    <text evidence="2">The sequence shown here is derived from an EMBL/GenBank/DDBJ whole genome shotgun (WGS) entry which is preliminary data.</text>
</comment>
<dbReference type="Gene3D" id="3.40.50.300">
    <property type="entry name" value="P-loop containing nucleotide triphosphate hydrolases"/>
    <property type="match status" value="1"/>
</dbReference>
<name>A0A8K0RFA6_9PLEO</name>